<dbReference type="PATRIC" id="fig|1291379.3.peg.159"/>
<dbReference type="PRINTS" id="PR00300">
    <property type="entry name" value="CLPPROTEASEA"/>
</dbReference>
<organism evidence="7 8">
    <name type="scientific">Treponema pedis str. T A4</name>
    <dbReference type="NCBI Taxonomy" id="1291379"/>
    <lineage>
        <taxon>Bacteria</taxon>
        <taxon>Pseudomonadati</taxon>
        <taxon>Spirochaetota</taxon>
        <taxon>Spirochaetia</taxon>
        <taxon>Spirochaetales</taxon>
        <taxon>Treponemataceae</taxon>
        <taxon>Treponema</taxon>
    </lineage>
</organism>
<dbReference type="GeneID" id="301088892"/>
<dbReference type="PROSITE" id="PS00871">
    <property type="entry name" value="CLPAB_2"/>
    <property type="match status" value="1"/>
</dbReference>
<sequence length="843" mass="94211">MKLMISDTVQTIFNEATLEAKKHKHEFVTPEHVLWAMMFHPKILELFTLSGADLGYMHDSTMDYLKNKVPYFPQDKNDEPVQSLGLQTVFDRAVDYCINSGKKIISFNNLVVGLFDEDKNHCSFFMRQGGINRLRLLQLLSTDEFYDDGEADVNYVECASQKNEGQLFVEVETIEGGIGIHENDRSIRAFQDFIQGQVKNNGKSNGKNDDMNFSRQSGGRKKTKTVLERFTVNLTEKAREGLLSPLIGRTEEIERTIQILCRKQKNNVLHVGSAGVGKTAITEGLAQKIAEGNVPSFLKDANIYAVSMSDLMAGSKFRGDFEDRLKHIAREIAAEKNSIMFIDEIHTVIDTNGGSGIEAPDLLKPLLSGGKIRCIGATTYEEYERYFLKDKALARRFQKVDIEEPSEDEALKILQGLRSSYEDFHRVRYSDEVLRAAVHLSALHIRERFLPDKAIDLIDEAGALLKIRADKNKFEYSLSEERFKTVPQTETAEELSQKTETKEAVNPENGFTQVSVSDIDKIVAKTAKIPERAVSVNETEKLKNFEEILSKKIFGQAEAITGVTKAVKRSRAGFRAKEKPVANFLFVGPTGVGKTELAKTLAEELGIPLLRFDMSEYQEKHTVSRLIGSPPGYVGFEDGGLLTESVRKQPNSVLLLDEIEKAHRDIYNILLQIMDYATLTDNQGRKASFNNVILIMTSNAGSSEIGKPLIGFGGDTVSESAIDEAVEKTFTPEFRNRLDAVIKFGPLTMPVMSLIVKKEVEKIKTHLAEKEIELELSNEVIPLLAEKGYSPEFGARNAARLVEDEFVTPLTDMILFGTAKKGGAVSCTVANKSKKPYLKLNVK</sequence>
<feature type="domain" description="AAA+ ATPase" evidence="5">
    <location>
        <begin position="580"/>
        <end position="748"/>
    </location>
</feature>
<dbReference type="Pfam" id="PF00004">
    <property type="entry name" value="AAA"/>
    <property type="match status" value="1"/>
</dbReference>
<dbReference type="STRING" id="1291379.TPE_0163"/>
<evidence type="ECO:0000313" key="8">
    <source>
        <dbReference type="Proteomes" id="UP000015620"/>
    </source>
</evidence>
<dbReference type="InterPro" id="IPR027417">
    <property type="entry name" value="P-loop_NTPase"/>
</dbReference>
<dbReference type="GO" id="GO:0016887">
    <property type="term" value="F:ATP hydrolysis activity"/>
    <property type="evidence" value="ECO:0007669"/>
    <property type="project" value="InterPro"/>
</dbReference>
<keyword evidence="2" id="KW-0547">Nucleotide-binding</keyword>
<dbReference type="EMBL" id="CP004120">
    <property type="protein sequence ID" value="AGT42659.1"/>
    <property type="molecule type" value="Genomic_DNA"/>
</dbReference>
<dbReference type="KEGG" id="tped:TPE_0163"/>
<dbReference type="GO" id="GO:0034605">
    <property type="term" value="P:cellular response to heat"/>
    <property type="evidence" value="ECO:0007669"/>
    <property type="project" value="TreeGrafter"/>
</dbReference>
<dbReference type="InterPro" id="IPR050130">
    <property type="entry name" value="ClpA_ClpB"/>
</dbReference>
<evidence type="ECO:0000259" key="5">
    <source>
        <dbReference type="SMART" id="SM00382"/>
    </source>
</evidence>
<dbReference type="RefSeq" id="WP_020963959.1">
    <property type="nucleotide sequence ID" value="NC_022097.1"/>
</dbReference>
<dbReference type="GO" id="GO:0008233">
    <property type="term" value="F:peptidase activity"/>
    <property type="evidence" value="ECO:0007669"/>
    <property type="project" value="UniProtKB-KW"/>
</dbReference>
<keyword evidence="3 7" id="KW-0067">ATP-binding</keyword>
<dbReference type="InterPro" id="IPR001270">
    <property type="entry name" value="ClpA/B"/>
</dbReference>
<dbReference type="Pfam" id="PF10431">
    <property type="entry name" value="ClpB_D2-small"/>
    <property type="match status" value="1"/>
</dbReference>
<evidence type="ECO:0000256" key="4">
    <source>
        <dbReference type="ARBA" id="ARBA00023186"/>
    </source>
</evidence>
<dbReference type="HOGENOM" id="CLU_005070_4_2_12"/>
<keyword evidence="7" id="KW-0378">Hydrolase</keyword>
<accession>S6A7T7</accession>
<evidence type="ECO:0000259" key="6">
    <source>
        <dbReference type="SMART" id="SM01086"/>
    </source>
</evidence>
<feature type="domain" description="AAA+ ATPase" evidence="5">
    <location>
        <begin position="264"/>
        <end position="407"/>
    </location>
</feature>
<dbReference type="GO" id="GO:0005737">
    <property type="term" value="C:cytoplasm"/>
    <property type="evidence" value="ECO:0007669"/>
    <property type="project" value="TreeGrafter"/>
</dbReference>
<evidence type="ECO:0000256" key="3">
    <source>
        <dbReference type="ARBA" id="ARBA00022840"/>
    </source>
</evidence>
<dbReference type="InterPro" id="IPR019489">
    <property type="entry name" value="Clp_ATPase_C"/>
</dbReference>
<evidence type="ECO:0000256" key="2">
    <source>
        <dbReference type="ARBA" id="ARBA00022741"/>
    </source>
</evidence>
<dbReference type="Proteomes" id="UP000015620">
    <property type="component" value="Chromosome"/>
</dbReference>
<dbReference type="Gene3D" id="3.40.50.300">
    <property type="entry name" value="P-loop containing nucleotide triphosphate hydrolases"/>
    <property type="match status" value="2"/>
</dbReference>
<evidence type="ECO:0000256" key="1">
    <source>
        <dbReference type="ARBA" id="ARBA00022737"/>
    </source>
</evidence>
<dbReference type="InterPro" id="IPR028299">
    <property type="entry name" value="ClpA/B_CS2"/>
</dbReference>
<dbReference type="InterPro" id="IPR004176">
    <property type="entry name" value="Clp_R_N"/>
</dbReference>
<evidence type="ECO:0000313" key="7">
    <source>
        <dbReference type="EMBL" id="AGT42659.1"/>
    </source>
</evidence>
<dbReference type="CDD" id="cd00009">
    <property type="entry name" value="AAA"/>
    <property type="match status" value="1"/>
</dbReference>
<feature type="domain" description="Clp ATPase C-terminal" evidence="6">
    <location>
        <begin position="747"/>
        <end position="838"/>
    </location>
</feature>
<keyword evidence="7" id="KW-0645">Protease</keyword>
<dbReference type="CDD" id="cd19499">
    <property type="entry name" value="RecA-like_ClpB_Hsp104-like"/>
    <property type="match status" value="1"/>
</dbReference>
<dbReference type="InterPro" id="IPR003593">
    <property type="entry name" value="AAA+_ATPase"/>
</dbReference>
<dbReference type="AlphaFoldDB" id="S6A7T7"/>
<proteinExistence type="predicted"/>
<reference evidence="7 8" key="1">
    <citation type="journal article" date="2013" name="PLoS ONE">
        <title>Genome-Wide Relatedness of Treponema pedis, from Gingiva and Necrotic Skin Lesions of Pigs, with the Human Oral Pathogen Treponema denticola.</title>
        <authorList>
            <person name="Svartstrom O."/>
            <person name="Mushtaq M."/>
            <person name="Pringle M."/>
            <person name="Segerman B."/>
        </authorList>
    </citation>
    <scope>NUCLEOTIDE SEQUENCE [LARGE SCALE GENOMIC DNA]</scope>
    <source>
        <strain evidence="7">T A4</strain>
    </source>
</reference>
<dbReference type="Pfam" id="PF02861">
    <property type="entry name" value="Clp_N"/>
    <property type="match status" value="1"/>
</dbReference>
<dbReference type="OrthoDB" id="9803641at2"/>
<dbReference type="Pfam" id="PF07724">
    <property type="entry name" value="AAA_2"/>
    <property type="match status" value="1"/>
</dbReference>
<protein>
    <submittedName>
        <fullName evidence="7">ATP-dependent Clp protease, ATP-binding subunit ClpA</fullName>
    </submittedName>
</protein>
<dbReference type="FunFam" id="3.40.50.300:FF:000025">
    <property type="entry name" value="ATP-dependent Clp protease subunit"/>
    <property type="match status" value="1"/>
</dbReference>
<keyword evidence="4" id="KW-0143">Chaperone</keyword>
<dbReference type="SUPFAM" id="SSF81923">
    <property type="entry name" value="Double Clp-N motif"/>
    <property type="match status" value="1"/>
</dbReference>
<dbReference type="GO" id="GO:0006508">
    <property type="term" value="P:proteolysis"/>
    <property type="evidence" value="ECO:0007669"/>
    <property type="project" value="UniProtKB-KW"/>
</dbReference>
<dbReference type="InterPro" id="IPR036628">
    <property type="entry name" value="Clp_N_dom_sf"/>
</dbReference>
<dbReference type="SMART" id="SM00382">
    <property type="entry name" value="AAA"/>
    <property type="match status" value="2"/>
</dbReference>
<dbReference type="GO" id="GO:0005524">
    <property type="term" value="F:ATP binding"/>
    <property type="evidence" value="ECO:0007669"/>
    <property type="project" value="UniProtKB-KW"/>
</dbReference>
<dbReference type="SMART" id="SM01086">
    <property type="entry name" value="ClpB_D2-small"/>
    <property type="match status" value="1"/>
</dbReference>
<keyword evidence="1" id="KW-0677">Repeat</keyword>
<dbReference type="Gene3D" id="1.10.8.60">
    <property type="match status" value="2"/>
</dbReference>
<dbReference type="PANTHER" id="PTHR11638">
    <property type="entry name" value="ATP-DEPENDENT CLP PROTEASE"/>
    <property type="match status" value="1"/>
</dbReference>
<name>S6A7T7_9SPIR</name>
<dbReference type="InterPro" id="IPR003959">
    <property type="entry name" value="ATPase_AAA_core"/>
</dbReference>
<gene>
    <name evidence="7" type="primary">clpA</name>
    <name evidence="7" type="ORF">TPE_0163</name>
</gene>
<dbReference type="InterPro" id="IPR041546">
    <property type="entry name" value="ClpA/ClpB_AAA_lid"/>
</dbReference>
<dbReference type="Gene3D" id="1.10.1780.10">
    <property type="entry name" value="Clp, N-terminal domain"/>
    <property type="match status" value="1"/>
</dbReference>
<dbReference type="Pfam" id="PF17871">
    <property type="entry name" value="AAA_lid_9"/>
    <property type="match status" value="1"/>
</dbReference>
<keyword evidence="8" id="KW-1185">Reference proteome</keyword>
<dbReference type="SUPFAM" id="SSF52540">
    <property type="entry name" value="P-loop containing nucleoside triphosphate hydrolases"/>
    <property type="match status" value="2"/>
</dbReference>
<dbReference type="PANTHER" id="PTHR11638:SF111">
    <property type="entry name" value="ATP-DEPENDENT CLP PROTEASE ATP-BINDING SUBUNIT CLPA"/>
    <property type="match status" value="1"/>
</dbReference>